<reference evidence="1" key="2">
    <citation type="submission" date="2020-09" db="EMBL/GenBank/DDBJ databases">
        <authorList>
            <person name="Sun Q."/>
            <person name="Zhou Y."/>
        </authorList>
    </citation>
    <scope>NUCLEOTIDE SEQUENCE</scope>
    <source>
        <strain evidence="1">CGMCC 1.12360</strain>
    </source>
</reference>
<keyword evidence="2" id="KW-1185">Reference proteome</keyword>
<comment type="caution">
    <text evidence="1">The sequence shown here is derived from an EMBL/GenBank/DDBJ whole genome shotgun (WGS) entry which is preliminary data.</text>
</comment>
<organism evidence="1 2">
    <name type="scientific">Compostibacillus humi</name>
    <dbReference type="NCBI Taxonomy" id="1245525"/>
    <lineage>
        <taxon>Bacteria</taxon>
        <taxon>Bacillati</taxon>
        <taxon>Bacillota</taxon>
        <taxon>Bacilli</taxon>
        <taxon>Bacillales</taxon>
        <taxon>Bacillaceae</taxon>
        <taxon>Compostibacillus</taxon>
    </lineage>
</organism>
<dbReference type="PANTHER" id="PTHR35586:SF1">
    <property type="entry name" value="SLL1691 PROTEIN"/>
    <property type="match status" value="1"/>
</dbReference>
<gene>
    <name evidence="1" type="ORF">GCM10010978_22210</name>
</gene>
<dbReference type="AlphaFoldDB" id="A0A8J2TN63"/>
<name>A0A8J2TN63_9BACI</name>
<accession>A0A8J2TN63</accession>
<evidence type="ECO:0000313" key="1">
    <source>
        <dbReference type="EMBL" id="GFZ80717.1"/>
    </source>
</evidence>
<reference evidence="1" key="1">
    <citation type="journal article" date="2014" name="Int. J. Syst. Evol. Microbiol.">
        <title>Complete genome sequence of Corynebacterium casei LMG S-19264T (=DSM 44701T), isolated from a smear-ripened cheese.</title>
        <authorList>
            <consortium name="US DOE Joint Genome Institute (JGI-PGF)"/>
            <person name="Walter F."/>
            <person name="Albersmeier A."/>
            <person name="Kalinowski J."/>
            <person name="Ruckert C."/>
        </authorList>
    </citation>
    <scope>NUCLEOTIDE SEQUENCE</scope>
    <source>
        <strain evidence="1">CGMCC 1.12360</strain>
    </source>
</reference>
<sequence>MLELKKKNWRKFIESDNPVAAALMSKMGYSEKEKVEVKKEFLKMLVRMELNPAQSRFINAFFETYLILNEKEEERLMEEIKQLDNAEEIMNLPNSWEERGYKRGIEQGIEQGMQKGVRKVIENMLKKDFSMEVIAEVTGASIGEIEKLKRKMVL</sequence>
<dbReference type="Proteomes" id="UP000602050">
    <property type="component" value="Unassembled WGS sequence"/>
</dbReference>
<proteinExistence type="predicted"/>
<dbReference type="PANTHER" id="PTHR35586">
    <property type="entry name" value="SLL1691 PROTEIN"/>
    <property type="match status" value="1"/>
</dbReference>
<evidence type="ECO:0000313" key="2">
    <source>
        <dbReference type="Proteomes" id="UP000602050"/>
    </source>
</evidence>
<protein>
    <recommendedName>
        <fullName evidence="3">Transposase</fullName>
    </recommendedName>
</protein>
<evidence type="ECO:0008006" key="3">
    <source>
        <dbReference type="Google" id="ProtNLM"/>
    </source>
</evidence>
<dbReference type="EMBL" id="BMEV01000042">
    <property type="protein sequence ID" value="GFZ80717.1"/>
    <property type="molecule type" value="Genomic_DNA"/>
</dbReference>